<reference evidence="2" key="1">
    <citation type="submission" date="2019-12" db="EMBL/GenBank/DDBJ databases">
        <title>Genome sequencing and annotation of Brassica cretica.</title>
        <authorList>
            <person name="Studholme D.J."/>
            <person name="Sarris P."/>
        </authorList>
    </citation>
    <scope>NUCLEOTIDE SEQUENCE</scope>
    <source>
        <strain evidence="2">PFS-109/04</strain>
        <tissue evidence="2">Leaf</tissue>
    </source>
</reference>
<accession>A0A8S9S7R5</accession>
<dbReference type="AlphaFoldDB" id="A0A8S9S7R5"/>
<proteinExistence type="predicted"/>
<evidence type="ECO:0000313" key="3">
    <source>
        <dbReference type="Proteomes" id="UP000712600"/>
    </source>
</evidence>
<comment type="caution">
    <text evidence="2">The sequence shown here is derived from an EMBL/GenBank/DDBJ whole genome shotgun (WGS) entry which is preliminary data.</text>
</comment>
<feature type="compositionally biased region" description="Basic and acidic residues" evidence="1">
    <location>
        <begin position="74"/>
        <end position="86"/>
    </location>
</feature>
<dbReference type="Proteomes" id="UP000712600">
    <property type="component" value="Unassembled WGS sequence"/>
</dbReference>
<organism evidence="2 3">
    <name type="scientific">Brassica cretica</name>
    <name type="common">Mustard</name>
    <dbReference type="NCBI Taxonomy" id="69181"/>
    <lineage>
        <taxon>Eukaryota</taxon>
        <taxon>Viridiplantae</taxon>
        <taxon>Streptophyta</taxon>
        <taxon>Embryophyta</taxon>
        <taxon>Tracheophyta</taxon>
        <taxon>Spermatophyta</taxon>
        <taxon>Magnoliopsida</taxon>
        <taxon>eudicotyledons</taxon>
        <taxon>Gunneridae</taxon>
        <taxon>Pentapetalae</taxon>
        <taxon>rosids</taxon>
        <taxon>malvids</taxon>
        <taxon>Brassicales</taxon>
        <taxon>Brassicaceae</taxon>
        <taxon>Brassiceae</taxon>
        <taxon>Brassica</taxon>
    </lineage>
</organism>
<dbReference type="EMBL" id="QGKX02000088">
    <property type="protein sequence ID" value="KAF3589257.1"/>
    <property type="molecule type" value="Genomic_DNA"/>
</dbReference>
<name>A0A8S9S7R5_BRACR</name>
<feature type="region of interest" description="Disordered" evidence="1">
    <location>
        <begin position="59"/>
        <end position="111"/>
    </location>
</feature>
<sequence>MGTSRGPELHPESLHKIHAIIKACFFALINRLLLRKHQSSMLHHLQDAIRSPELLHLRQEISGSIKPDPGLEPQEGHRPRGPRLEAPRFPAMKYSGPGPKDYPFSREKENSDKENLPYFRIWKSLTYSNRLRPSLRRLYKGNLNPKARARHFET</sequence>
<evidence type="ECO:0000313" key="2">
    <source>
        <dbReference type="EMBL" id="KAF3589257.1"/>
    </source>
</evidence>
<evidence type="ECO:0000256" key="1">
    <source>
        <dbReference type="SAM" id="MobiDB-lite"/>
    </source>
</evidence>
<protein>
    <submittedName>
        <fullName evidence="2">Uncharacterized protein</fullName>
    </submittedName>
</protein>
<gene>
    <name evidence="2" type="ORF">F2Q69_00030621</name>
</gene>